<evidence type="ECO:0000256" key="6">
    <source>
        <dbReference type="ARBA" id="ARBA00023014"/>
    </source>
</evidence>
<dbReference type="Gene3D" id="3.20.20.70">
    <property type="entry name" value="Aldolase class I"/>
    <property type="match status" value="1"/>
</dbReference>
<keyword evidence="9" id="KW-1185">Reference proteome</keyword>
<evidence type="ECO:0000256" key="1">
    <source>
        <dbReference type="ARBA" id="ARBA00001966"/>
    </source>
</evidence>
<dbReference type="InterPro" id="IPR013785">
    <property type="entry name" value="Aldolase_TIM"/>
</dbReference>
<evidence type="ECO:0000256" key="2">
    <source>
        <dbReference type="ARBA" id="ARBA00022485"/>
    </source>
</evidence>
<sequence>MVAPEGYGRITSLALDPIEKKPIAHWKQGSTVLSLGSYGCNMHCPFCQNASIAQVDATGVPWREVTPEEVVHAACGLRDRGCVGVAYTYNEPLVTWEFLRDTAALAHEAGLVNVLVSNGFASEQVVEQIAPFVDAANIDLKCFTAEGYRKLSGDLGTVKRTIELLAALPTCHLEVTTLVVPGLSDDAEQIEEMAQWLASLDPAIPYHLTRFFPQHRMSDVPPTPIATLHELASVAERHLHTVLLGNV</sequence>
<dbReference type="GO" id="GO:0051539">
    <property type="term" value="F:4 iron, 4 sulfur cluster binding"/>
    <property type="evidence" value="ECO:0007669"/>
    <property type="project" value="UniProtKB-KW"/>
</dbReference>
<dbReference type="STRING" id="79604.AAY81_05890"/>
<dbReference type="GO" id="GO:0016829">
    <property type="term" value="F:lyase activity"/>
    <property type="evidence" value="ECO:0007669"/>
    <property type="project" value="UniProtKB-KW"/>
</dbReference>
<dbReference type="Pfam" id="PF04055">
    <property type="entry name" value="Radical_SAM"/>
    <property type="match status" value="1"/>
</dbReference>
<keyword evidence="4" id="KW-0479">Metal-binding</keyword>
<dbReference type="CDD" id="cd01335">
    <property type="entry name" value="Radical_SAM"/>
    <property type="match status" value="1"/>
</dbReference>
<dbReference type="SFLD" id="SFLDS00029">
    <property type="entry name" value="Radical_SAM"/>
    <property type="match status" value="1"/>
</dbReference>
<evidence type="ECO:0000313" key="8">
    <source>
        <dbReference type="EMBL" id="SEP03206.1"/>
    </source>
</evidence>
<gene>
    <name evidence="8" type="ORF">SAMN02910314_01976</name>
</gene>
<dbReference type="GO" id="GO:0046872">
    <property type="term" value="F:metal ion binding"/>
    <property type="evidence" value="ECO:0007669"/>
    <property type="project" value="UniProtKB-KW"/>
</dbReference>
<organism evidence="8 9">
    <name type="scientific">Denitrobacterium detoxificans</name>
    <dbReference type="NCBI Taxonomy" id="79604"/>
    <lineage>
        <taxon>Bacteria</taxon>
        <taxon>Bacillati</taxon>
        <taxon>Actinomycetota</taxon>
        <taxon>Coriobacteriia</taxon>
        <taxon>Eggerthellales</taxon>
        <taxon>Eggerthellaceae</taxon>
        <taxon>Denitrobacterium</taxon>
    </lineage>
</organism>
<dbReference type="SFLD" id="SFLDG01101">
    <property type="entry name" value="Uncharacterised_Radical_SAM_Su"/>
    <property type="match status" value="1"/>
</dbReference>
<dbReference type="PROSITE" id="PS51918">
    <property type="entry name" value="RADICAL_SAM"/>
    <property type="match status" value="1"/>
</dbReference>
<evidence type="ECO:0000313" key="9">
    <source>
        <dbReference type="Proteomes" id="UP000182975"/>
    </source>
</evidence>
<feature type="domain" description="Radical SAM core" evidence="7">
    <location>
        <begin position="25"/>
        <end position="247"/>
    </location>
</feature>
<evidence type="ECO:0000259" key="7">
    <source>
        <dbReference type="PROSITE" id="PS51918"/>
    </source>
</evidence>
<dbReference type="InterPro" id="IPR058240">
    <property type="entry name" value="rSAM_sf"/>
</dbReference>
<evidence type="ECO:0000256" key="5">
    <source>
        <dbReference type="ARBA" id="ARBA00023004"/>
    </source>
</evidence>
<dbReference type="InterPro" id="IPR027596">
    <property type="entry name" value="AmmeMemoSam_rS"/>
</dbReference>
<evidence type="ECO:0000256" key="3">
    <source>
        <dbReference type="ARBA" id="ARBA00022691"/>
    </source>
</evidence>
<evidence type="ECO:0000256" key="4">
    <source>
        <dbReference type="ARBA" id="ARBA00022723"/>
    </source>
</evidence>
<accession>A0A1H8UJE4</accession>
<dbReference type="AlphaFoldDB" id="A0A1H8UJE4"/>
<dbReference type="InterPro" id="IPR007197">
    <property type="entry name" value="rSAM"/>
</dbReference>
<protein>
    <submittedName>
        <fullName evidence="8">Pyruvate formate lyase activating enzyme</fullName>
    </submittedName>
</protein>
<dbReference type="PANTHER" id="PTHR30352:SF5">
    <property type="entry name" value="PYRUVATE FORMATE-LYASE 1-ACTIVATING ENZYME"/>
    <property type="match status" value="1"/>
</dbReference>
<keyword evidence="2" id="KW-0004">4Fe-4S</keyword>
<keyword evidence="8" id="KW-0456">Lyase</keyword>
<dbReference type="SUPFAM" id="SSF102114">
    <property type="entry name" value="Radical SAM enzymes"/>
    <property type="match status" value="1"/>
</dbReference>
<dbReference type="PANTHER" id="PTHR30352">
    <property type="entry name" value="PYRUVATE FORMATE-LYASE-ACTIVATING ENZYME"/>
    <property type="match status" value="1"/>
</dbReference>
<keyword evidence="5" id="KW-0408">Iron</keyword>
<proteinExistence type="predicted"/>
<dbReference type="InterPro" id="IPR034457">
    <property type="entry name" value="Organic_radical-activating"/>
</dbReference>
<keyword evidence="3" id="KW-0949">S-adenosyl-L-methionine</keyword>
<keyword evidence="8" id="KW-0670">Pyruvate</keyword>
<dbReference type="Proteomes" id="UP000182975">
    <property type="component" value="Unassembled WGS sequence"/>
</dbReference>
<reference evidence="9" key="1">
    <citation type="submission" date="2016-10" db="EMBL/GenBank/DDBJ databases">
        <authorList>
            <person name="Varghese N."/>
        </authorList>
    </citation>
    <scope>NUCLEOTIDE SEQUENCE [LARGE SCALE GENOMIC DNA]</scope>
    <source>
        <strain evidence="9">DSM 21843</strain>
    </source>
</reference>
<name>A0A1H8UJE4_9ACTN</name>
<dbReference type="EMBL" id="FOEC01000023">
    <property type="protein sequence ID" value="SEP03206.1"/>
    <property type="molecule type" value="Genomic_DNA"/>
</dbReference>
<keyword evidence="6" id="KW-0411">Iron-sulfur</keyword>
<comment type="cofactor">
    <cofactor evidence="1">
        <name>[4Fe-4S] cluster</name>
        <dbReference type="ChEBI" id="CHEBI:49883"/>
    </cofactor>
</comment>